<dbReference type="Proteomes" id="UP000230069">
    <property type="component" value="Unassembled WGS sequence"/>
</dbReference>
<name>A0A2G5D3F5_AQUCA</name>
<reference evidence="2 3" key="1">
    <citation type="submission" date="2017-09" db="EMBL/GenBank/DDBJ databases">
        <title>WGS assembly of Aquilegia coerulea Goldsmith.</title>
        <authorList>
            <person name="Hodges S."/>
            <person name="Kramer E."/>
            <person name="Nordborg M."/>
            <person name="Tomkins J."/>
            <person name="Borevitz J."/>
            <person name="Derieg N."/>
            <person name="Yan J."/>
            <person name="Mihaltcheva S."/>
            <person name="Hayes R.D."/>
            <person name="Rokhsar D."/>
        </authorList>
    </citation>
    <scope>NUCLEOTIDE SEQUENCE [LARGE SCALE GENOMIC DNA]</scope>
    <source>
        <strain evidence="3">cv. Goldsmith</strain>
    </source>
</reference>
<gene>
    <name evidence="2" type="ORF">AQUCO_02900101v1</name>
</gene>
<evidence type="ECO:0000256" key="1">
    <source>
        <dbReference type="SAM" id="Phobius"/>
    </source>
</evidence>
<feature type="transmembrane region" description="Helical" evidence="1">
    <location>
        <begin position="41"/>
        <end position="58"/>
    </location>
</feature>
<accession>A0A2G5D3F5</accession>
<organism evidence="2 3">
    <name type="scientific">Aquilegia coerulea</name>
    <name type="common">Rocky mountain columbine</name>
    <dbReference type="NCBI Taxonomy" id="218851"/>
    <lineage>
        <taxon>Eukaryota</taxon>
        <taxon>Viridiplantae</taxon>
        <taxon>Streptophyta</taxon>
        <taxon>Embryophyta</taxon>
        <taxon>Tracheophyta</taxon>
        <taxon>Spermatophyta</taxon>
        <taxon>Magnoliopsida</taxon>
        <taxon>Ranunculales</taxon>
        <taxon>Ranunculaceae</taxon>
        <taxon>Thalictroideae</taxon>
        <taxon>Aquilegia</taxon>
    </lineage>
</organism>
<keyword evidence="3" id="KW-1185">Reference proteome</keyword>
<dbReference type="InParanoid" id="A0A2G5D3F5"/>
<feature type="transmembrane region" description="Helical" evidence="1">
    <location>
        <begin position="7"/>
        <end position="29"/>
    </location>
</feature>
<protein>
    <submittedName>
        <fullName evidence="2">Uncharacterized protein</fullName>
    </submittedName>
</protein>
<dbReference type="AlphaFoldDB" id="A0A2G5D3F5"/>
<sequence>MLIIIIFIIIFIIYFICSIRQLCCNLITIVNHECLIFRPEYFLIVIIFNIHSNHIIHLQTRNFILKKQWIIKSHSTQEIVYGHTRHHNIPLSREIIWRHLLKNGKPSFQHTKCSFNNIS</sequence>
<keyword evidence="1" id="KW-0472">Membrane</keyword>
<keyword evidence="1" id="KW-0812">Transmembrane</keyword>
<evidence type="ECO:0000313" key="3">
    <source>
        <dbReference type="Proteomes" id="UP000230069"/>
    </source>
</evidence>
<keyword evidence="1" id="KW-1133">Transmembrane helix</keyword>
<dbReference type="EMBL" id="KZ305046">
    <property type="protein sequence ID" value="PIA38023.1"/>
    <property type="molecule type" value="Genomic_DNA"/>
</dbReference>
<proteinExistence type="predicted"/>
<evidence type="ECO:0000313" key="2">
    <source>
        <dbReference type="EMBL" id="PIA38023.1"/>
    </source>
</evidence>